<reference evidence="2" key="1">
    <citation type="journal article" date="2015" name="PLoS Genet.">
        <title>Genome Sequence and Transcriptome Analyses of Chrysochromulina tobin: Metabolic Tools for Enhanced Algal Fitness in the Prominent Order Prymnesiales (Haptophyceae).</title>
        <authorList>
            <person name="Hovde B.T."/>
            <person name="Deodato C.R."/>
            <person name="Hunsperger H.M."/>
            <person name="Ryken S.A."/>
            <person name="Yost W."/>
            <person name="Jha R.K."/>
            <person name="Patterson J."/>
            <person name="Monnat R.J. Jr."/>
            <person name="Barlow S.B."/>
            <person name="Starkenburg S.R."/>
            <person name="Cattolico R.A."/>
        </authorList>
    </citation>
    <scope>NUCLEOTIDE SEQUENCE</scope>
    <source>
        <strain evidence="2">CCMP291</strain>
    </source>
</reference>
<comment type="caution">
    <text evidence="1">The sequence shown here is derived from an EMBL/GenBank/DDBJ whole genome shotgun (WGS) entry which is preliminary data.</text>
</comment>
<keyword evidence="2" id="KW-1185">Reference proteome</keyword>
<dbReference type="Proteomes" id="UP000037460">
    <property type="component" value="Unassembled WGS sequence"/>
</dbReference>
<dbReference type="AlphaFoldDB" id="A0A0M0K3P7"/>
<dbReference type="EMBL" id="JWZX01001569">
    <property type="protein sequence ID" value="KOO33242.1"/>
    <property type="molecule type" value="Genomic_DNA"/>
</dbReference>
<sequence length="118" mass="13094">MASLIRYFCEYKYRCTGCVPSGIPEAPEGSGVFELLDGAACHRQLGVLDWALSLGFAPGPRLLQRLIVDRFDREPGEPDEEETPLVALRWAHAHGFRLPEDACKLAIGASKLRTLQVR</sequence>
<evidence type="ECO:0000313" key="1">
    <source>
        <dbReference type="EMBL" id="KOO33242.1"/>
    </source>
</evidence>
<gene>
    <name evidence="1" type="ORF">Ctob_007459</name>
</gene>
<evidence type="ECO:0000313" key="2">
    <source>
        <dbReference type="Proteomes" id="UP000037460"/>
    </source>
</evidence>
<proteinExistence type="predicted"/>
<protein>
    <submittedName>
        <fullName evidence="1">Uncharacterized protein</fullName>
    </submittedName>
</protein>
<name>A0A0M0K3P7_9EUKA</name>
<accession>A0A0M0K3P7</accession>
<organism evidence="1 2">
    <name type="scientific">Chrysochromulina tobinii</name>
    <dbReference type="NCBI Taxonomy" id="1460289"/>
    <lineage>
        <taxon>Eukaryota</taxon>
        <taxon>Haptista</taxon>
        <taxon>Haptophyta</taxon>
        <taxon>Prymnesiophyceae</taxon>
        <taxon>Prymnesiales</taxon>
        <taxon>Chrysochromulinaceae</taxon>
        <taxon>Chrysochromulina</taxon>
    </lineage>
</organism>